<dbReference type="InterPro" id="IPR017891">
    <property type="entry name" value="Insulin_GF-bd_Cys-rich_CS"/>
</dbReference>
<gene>
    <name evidence="15" type="ORF">KUDE01_027150</name>
</gene>
<evidence type="ECO:0000256" key="9">
    <source>
        <dbReference type="ARBA" id="ARBA00023180"/>
    </source>
</evidence>
<dbReference type="PRINTS" id="PR01976">
    <property type="entry name" value="IGFBPFAMILY"/>
</dbReference>
<dbReference type="InterPro" id="IPR000867">
    <property type="entry name" value="IGFBP-like"/>
</dbReference>
<keyword evidence="5" id="KW-0341">Growth regulation</keyword>
<dbReference type="PANTHER" id="PTHR11551">
    <property type="entry name" value="INSULIN-LIKE GROWTH FACTOR BINDING PROTEIN"/>
    <property type="match status" value="1"/>
</dbReference>
<dbReference type="SUPFAM" id="SSF57184">
    <property type="entry name" value="Growth factor receptor domain"/>
    <property type="match status" value="1"/>
</dbReference>
<dbReference type="GO" id="GO:0031995">
    <property type="term" value="F:insulin-like growth factor II binding"/>
    <property type="evidence" value="ECO:0007669"/>
    <property type="project" value="TreeGrafter"/>
</dbReference>
<dbReference type="Pfam" id="PF00219">
    <property type="entry name" value="IGFBP"/>
    <property type="match status" value="1"/>
</dbReference>
<dbReference type="PANTHER" id="PTHR11551:SF3">
    <property type="entry name" value="INSULIN-LIKE GROWTH FACTOR-BINDING PROTEIN 3"/>
    <property type="match status" value="1"/>
</dbReference>
<comment type="caution">
    <text evidence="11">Lacks conserved residue(s) required for the propagation of feature annotation.</text>
</comment>
<dbReference type="GO" id="GO:0006915">
    <property type="term" value="P:apoptotic process"/>
    <property type="evidence" value="ECO:0007669"/>
    <property type="project" value="UniProtKB-KW"/>
</dbReference>
<dbReference type="GO" id="GO:0043567">
    <property type="term" value="P:regulation of insulin-like growth factor receptor signaling pathway"/>
    <property type="evidence" value="ECO:0007669"/>
    <property type="project" value="TreeGrafter"/>
</dbReference>
<evidence type="ECO:0000256" key="4">
    <source>
        <dbReference type="ARBA" id="ARBA00022553"/>
    </source>
</evidence>
<dbReference type="FunFam" id="4.10.40.20:FF:000001">
    <property type="entry name" value="Insulin-like growth factor binding protein 5"/>
    <property type="match status" value="1"/>
</dbReference>
<evidence type="ECO:0000313" key="16">
    <source>
        <dbReference type="Proteomes" id="UP001228049"/>
    </source>
</evidence>
<evidence type="ECO:0000256" key="12">
    <source>
        <dbReference type="SAM" id="SignalP"/>
    </source>
</evidence>
<comment type="subcellular location">
    <subcellularLocation>
        <location evidence="1">Secreted</location>
    </subcellularLocation>
</comment>
<dbReference type="Gene3D" id="4.10.40.20">
    <property type="match status" value="1"/>
</dbReference>
<evidence type="ECO:0000256" key="10">
    <source>
        <dbReference type="ARBA" id="ARBA00023183"/>
    </source>
</evidence>
<evidence type="ECO:0000259" key="14">
    <source>
        <dbReference type="PROSITE" id="PS51323"/>
    </source>
</evidence>
<dbReference type="PROSITE" id="PS51162">
    <property type="entry name" value="THYROGLOBULIN_1_2"/>
    <property type="match status" value="1"/>
</dbReference>
<keyword evidence="7 12" id="KW-0732">Signal</keyword>
<keyword evidence="10" id="KW-0340">Growth factor binding</keyword>
<keyword evidence="3" id="KW-0964">Secreted</keyword>
<evidence type="ECO:0000256" key="7">
    <source>
        <dbReference type="ARBA" id="ARBA00022729"/>
    </source>
</evidence>
<reference evidence="15" key="1">
    <citation type="submission" date="2023-04" db="EMBL/GenBank/DDBJ databases">
        <title>Chromosome-level genome of Chaenocephalus aceratus.</title>
        <authorList>
            <person name="Park H."/>
        </authorList>
    </citation>
    <scope>NUCLEOTIDE SEQUENCE</scope>
    <source>
        <strain evidence="15">DE</strain>
        <tissue evidence="15">Muscle</tissue>
    </source>
</reference>
<dbReference type="EMBL" id="JASDAP010000026">
    <property type="protein sequence ID" value="KAK1879027.1"/>
    <property type="molecule type" value="Genomic_DNA"/>
</dbReference>
<dbReference type="AlphaFoldDB" id="A0AAD9B827"/>
<dbReference type="Proteomes" id="UP001228049">
    <property type="component" value="Unassembled WGS sequence"/>
</dbReference>
<name>A0AAD9B827_DISEL</name>
<keyword evidence="9" id="KW-0325">Glycoprotein</keyword>
<feature type="domain" description="Thyroglobulin type-1" evidence="13">
    <location>
        <begin position="207"/>
        <end position="322"/>
    </location>
</feature>
<dbReference type="PRINTS" id="PR01979">
    <property type="entry name" value="IGFBPFAMILY3"/>
</dbReference>
<dbReference type="Pfam" id="PF00086">
    <property type="entry name" value="Thyroglobulin_1"/>
    <property type="match status" value="2"/>
</dbReference>
<dbReference type="SUPFAM" id="SSF57610">
    <property type="entry name" value="Thyroglobulin type-1 domain"/>
    <property type="match status" value="1"/>
</dbReference>
<dbReference type="SMART" id="SM00121">
    <property type="entry name" value="IB"/>
    <property type="match status" value="1"/>
</dbReference>
<feature type="chain" id="PRO_5042032236" description="Insulin-like growth factor-binding protein 3" evidence="12">
    <location>
        <begin position="22"/>
        <end position="322"/>
    </location>
</feature>
<keyword evidence="6" id="KW-0053">Apoptosis</keyword>
<evidence type="ECO:0000256" key="8">
    <source>
        <dbReference type="ARBA" id="ARBA00023157"/>
    </source>
</evidence>
<evidence type="ECO:0000256" key="1">
    <source>
        <dbReference type="ARBA" id="ARBA00004613"/>
    </source>
</evidence>
<dbReference type="InterPro" id="IPR022321">
    <property type="entry name" value="IGFBP_1-6_chordata"/>
</dbReference>
<evidence type="ECO:0000256" key="5">
    <source>
        <dbReference type="ARBA" id="ARBA00022604"/>
    </source>
</evidence>
<feature type="domain" description="IGFBP N-terminal" evidence="14">
    <location>
        <begin position="28"/>
        <end position="109"/>
    </location>
</feature>
<feature type="signal peptide" evidence="12">
    <location>
        <begin position="1"/>
        <end position="21"/>
    </location>
</feature>
<keyword evidence="16" id="KW-1185">Reference proteome</keyword>
<proteinExistence type="predicted"/>
<dbReference type="Gene3D" id="4.10.800.10">
    <property type="entry name" value="Thyroglobulin type-1"/>
    <property type="match status" value="2"/>
</dbReference>
<keyword evidence="8" id="KW-1015">Disulfide bond</keyword>
<evidence type="ECO:0000256" key="11">
    <source>
        <dbReference type="PROSITE-ProRule" id="PRU00500"/>
    </source>
</evidence>
<evidence type="ECO:0000259" key="13">
    <source>
        <dbReference type="PROSITE" id="PS51162"/>
    </source>
</evidence>
<comment type="caution">
    <text evidence="15">The sequence shown here is derived from an EMBL/GenBank/DDBJ whole genome shotgun (WGS) entry which is preliminary data.</text>
</comment>
<evidence type="ECO:0000256" key="2">
    <source>
        <dbReference type="ARBA" id="ARBA00013677"/>
    </source>
</evidence>
<dbReference type="InterPro" id="IPR000716">
    <property type="entry name" value="Thyroglobulin_1"/>
</dbReference>
<dbReference type="PROSITE" id="PS00222">
    <property type="entry name" value="IGFBP_N_1"/>
    <property type="match status" value="1"/>
</dbReference>
<dbReference type="SMART" id="SM00211">
    <property type="entry name" value="TY"/>
    <property type="match status" value="1"/>
</dbReference>
<protein>
    <recommendedName>
        <fullName evidence="2">Insulin-like growth factor-binding protein 3</fullName>
    </recommendedName>
</protein>
<dbReference type="CDD" id="cd00191">
    <property type="entry name" value="TY"/>
    <property type="match status" value="1"/>
</dbReference>
<organism evidence="15 16">
    <name type="scientific">Dissostichus eleginoides</name>
    <name type="common">Patagonian toothfish</name>
    <name type="synonym">Dissostichus amissus</name>
    <dbReference type="NCBI Taxonomy" id="100907"/>
    <lineage>
        <taxon>Eukaryota</taxon>
        <taxon>Metazoa</taxon>
        <taxon>Chordata</taxon>
        <taxon>Craniata</taxon>
        <taxon>Vertebrata</taxon>
        <taxon>Euteleostomi</taxon>
        <taxon>Actinopterygii</taxon>
        <taxon>Neopterygii</taxon>
        <taxon>Teleostei</taxon>
        <taxon>Neoteleostei</taxon>
        <taxon>Acanthomorphata</taxon>
        <taxon>Eupercaria</taxon>
        <taxon>Perciformes</taxon>
        <taxon>Notothenioidei</taxon>
        <taxon>Nototheniidae</taxon>
        <taxon>Dissostichus</taxon>
    </lineage>
</organism>
<evidence type="ECO:0000256" key="6">
    <source>
        <dbReference type="ARBA" id="ARBA00022703"/>
    </source>
</evidence>
<dbReference type="InterPro" id="IPR036857">
    <property type="entry name" value="Thyroglobulin_1_sf"/>
</dbReference>
<dbReference type="InterPro" id="IPR012211">
    <property type="entry name" value="IGFBP-3"/>
</dbReference>
<evidence type="ECO:0000256" key="3">
    <source>
        <dbReference type="ARBA" id="ARBA00022525"/>
    </source>
</evidence>
<evidence type="ECO:0000313" key="15">
    <source>
        <dbReference type="EMBL" id="KAK1879027.1"/>
    </source>
</evidence>
<dbReference type="GO" id="GO:0005615">
    <property type="term" value="C:extracellular space"/>
    <property type="evidence" value="ECO:0007669"/>
    <property type="project" value="TreeGrafter"/>
</dbReference>
<keyword evidence="4" id="KW-0597">Phosphoprotein</keyword>
<dbReference type="GO" id="GO:0031994">
    <property type="term" value="F:insulin-like growth factor I binding"/>
    <property type="evidence" value="ECO:0007669"/>
    <property type="project" value="TreeGrafter"/>
</dbReference>
<dbReference type="PROSITE" id="PS51323">
    <property type="entry name" value="IGFBP_N_2"/>
    <property type="match status" value="1"/>
</dbReference>
<accession>A0AAD9B827</accession>
<dbReference type="InterPro" id="IPR009030">
    <property type="entry name" value="Growth_fac_rcpt_cys_sf"/>
</dbReference>
<dbReference type="GO" id="GO:0001968">
    <property type="term" value="F:fibronectin binding"/>
    <property type="evidence" value="ECO:0007669"/>
    <property type="project" value="TreeGrafter"/>
</dbReference>
<sequence>MLSDATMDSCFRALCMTFVLASSGAVGPVIRCEPCDVGARLLCKPLPKDCAENVPEPGCGCCMTCALSSGQPCGVYTGRCGSGLTCQRQPGETKPLQALLDGRGTCANATHKRLTARPTPPVNELPADHFETLDEEQNCTNLGLQTSSITHRPQRPPLHNFFPSAKSEVLRREQQKRTQSFKMEELPGPLITDQQNFSLETKQEPDYGPCRREIESILSSLKITDILNPRGFRIPNCDKKGFYKKKQEVDHKSSSKYHSVCPPPLTYFSSLPSPCPFLHFQCRPSKGRKRGFCWCVDKYGQPLPGFDGKEQGDAQYYNSESQ</sequence>